<evidence type="ECO:0000313" key="4">
    <source>
        <dbReference type="EMBL" id="TDC90410.1"/>
    </source>
</evidence>
<keyword evidence="5" id="KW-1185">Reference proteome</keyword>
<reference evidence="4 5" key="1">
    <citation type="submission" date="2019-03" db="EMBL/GenBank/DDBJ databases">
        <title>Draft genome sequences of novel Actinobacteria.</title>
        <authorList>
            <person name="Sahin N."/>
            <person name="Ay H."/>
            <person name="Saygin H."/>
        </authorList>
    </citation>
    <scope>NUCLEOTIDE SEQUENCE [LARGE SCALE GENOMIC DNA]</scope>
    <source>
        <strain evidence="4 5">16K404</strain>
    </source>
</reference>
<dbReference type="RefSeq" id="WP_132625159.1">
    <property type="nucleotide sequence ID" value="NZ_SMKV01000025.1"/>
</dbReference>
<feature type="region of interest" description="Disordered" evidence="1">
    <location>
        <begin position="1"/>
        <end position="30"/>
    </location>
</feature>
<dbReference type="InterPro" id="IPR011249">
    <property type="entry name" value="Metalloenz_LuxS/M16"/>
</dbReference>
<feature type="domain" description="Peptidase M16 N-terminal" evidence="2">
    <location>
        <begin position="79"/>
        <end position="186"/>
    </location>
</feature>
<dbReference type="InterPro" id="IPR011765">
    <property type="entry name" value="Pept_M16_N"/>
</dbReference>
<dbReference type="AlphaFoldDB" id="A0A4R4UG54"/>
<evidence type="ECO:0000256" key="1">
    <source>
        <dbReference type="SAM" id="MobiDB-lite"/>
    </source>
</evidence>
<feature type="domain" description="Peptidase M16 C-terminal" evidence="3">
    <location>
        <begin position="197"/>
        <end position="371"/>
    </location>
</feature>
<dbReference type="Pfam" id="PF05193">
    <property type="entry name" value="Peptidase_M16_C"/>
    <property type="match status" value="1"/>
</dbReference>
<dbReference type="PANTHER" id="PTHR11851:SF224">
    <property type="entry name" value="PROCESSING PROTEASE"/>
    <property type="match status" value="1"/>
</dbReference>
<dbReference type="Pfam" id="PF00675">
    <property type="entry name" value="Peptidase_M16"/>
    <property type="match status" value="1"/>
</dbReference>
<proteinExistence type="predicted"/>
<evidence type="ECO:0000259" key="3">
    <source>
        <dbReference type="Pfam" id="PF05193"/>
    </source>
</evidence>
<dbReference type="PANTHER" id="PTHR11851">
    <property type="entry name" value="METALLOPROTEASE"/>
    <property type="match status" value="1"/>
</dbReference>
<evidence type="ECO:0000259" key="2">
    <source>
        <dbReference type="Pfam" id="PF00675"/>
    </source>
</evidence>
<dbReference type="InterPro" id="IPR050361">
    <property type="entry name" value="MPP/UQCRC_Complex"/>
</dbReference>
<name>A0A4R4UG54_9PSEU</name>
<dbReference type="SUPFAM" id="SSF63411">
    <property type="entry name" value="LuxS/MPP-like metallohydrolase"/>
    <property type="match status" value="2"/>
</dbReference>
<dbReference type="Proteomes" id="UP000294744">
    <property type="component" value="Unassembled WGS sequence"/>
</dbReference>
<dbReference type="Gene3D" id="3.30.830.10">
    <property type="entry name" value="Metalloenzyme, LuxS/M16 peptidase-like"/>
    <property type="match status" value="2"/>
</dbReference>
<protein>
    <submittedName>
        <fullName evidence="4">Insulinase family protein</fullName>
    </submittedName>
</protein>
<sequence length="455" mass="48640">MTRATHRSAEEIGRTEAGPRPLPPLGEPRVGVQPAGVDTVLPNGLRVIAVRHGQVPMVEMRLRIPFAGEAKEHPAQAEVLAETLLTGTARRDRVKMDTDLAAVGGDLHAVVDPERLSIAGDALASGLDTLLDVLADALTGATYADDEVNAERARLVERIGVARSQPRVIAREELQRHRYGDHPYVREVPRAEEVAEVTPEQVRALHSAAVLPRGSVLVLVGDIDPDAVIGEVERALAGWESEGSAREMPALPLVTGGDVRLVHRPGAVQSQLRFSAQALARTDERYPALQIANLVFGGYFSSRLVENIREDKGYTYGAHSSFEFTKGNGTLLVDADTASEVTAAALLETRYELARMALVPPSESEVESARQYAIGGLLTSTASQSGLASTLSALAAAGLDQNWLTAHAERLRDVTVEQVAEAAKLFAPLEFTGIVVGDADKLADELRLLGGVELP</sequence>
<dbReference type="InterPro" id="IPR007863">
    <property type="entry name" value="Peptidase_M16_C"/>
</dbReference>
<evidence type="ECO:0000313" key="5">
    <source>
        <dbReference type="Proteomes" id="UP000294744"/>
    </source>
</evidence>
<comment type="caution">
    <text evidence="4">The sequence shown here is derived from an EMBL/GenBank/DDBJ whole genome shotgun (WGS) entry which is preliminary data.</text>
</comment>
<dbReference type="EMBL" id="SMKV01000025">
    <property type="protein sequence ID" value="TDC90410.1"/>
    <property type="molecule type" value="Genomic_DNA"/>
</dbReference>
<gene>
    <name evidence="4" type="ORF">E1161_19060</name>
</gene>
<accession>A0A4R4UG54</accession>
<organism evidence="4 5">
    <name type="scientific">Saccharopolyspora aridisoli</name>
    <dbReference type="NCBI Taxonomy" id="2530385"/>
    <lineage>
        <taxon>Bacteria</taxon>
        <taxon>Bacillati</taxon>
        <taxon>Actinomycetota</taxon>
        <taxon>Actinomycetes</taxon>
        <taxon>Pseudonocardiales</taxon>
        <taxon>Pseudonocardiaceae</taxon>
        <taxon>Saccharopolyspora</taxon>
    </lineage>
</organism>
<dbReference type="OrthoDB" id="9811314at2"/>
<dbReference type="GO" id="GO:0046872">
    <property type="term" value="F:metal ion binding"/>
    <property type="evidence" value="ECO:0007669"/>
    <property type="project" value="InterPro"/>
</dbReference>